<comment type="caution">
    <text evidence="4">The sequence shown here is derived from an EMBL/GenBank/DDBJ whole genome shotgun (WGS) entry which is preliminary data.</text>
</comment>
<organism evidence="4 5">
    <name type="scientific">Porites evermanni</name>
    <dbReference type="NCBI Taxonomy" id="104178"/>
    <lineage>
        <taxon>Eukaryota</taxon>
        <taxon>Metazoa</taxon>
        <taxon>Cnidaria</taxon>
        <taxon>Anthozoa</taxon>
        <taxon>Hexacorallia</taxon>
        <taxon>Scleractinia</taxon>
        <taxon>Fungiina</taxon>
        <taxon>Poritidae</taxon>
        <taxon>Porites</taxon>
    </lineage>
</organism>
<name>A0ABN8RA56_9CNID</name>
<keyword evidence="2" id="KW-0175">Coiled coil</keyword>
<gene>
    <name evidence="4" type="ORF">PEVE_00009832</name>
</gene>
<dbReference type="PANTHER" id="PTHR14096">
    <property type="entry name" value="APOLIPOPROTEIN L"/>
    <property type="match status" value="1"/>
</dbReference>
<evidence type="ECO:0000256" key="2">
    <source>
        <dbReference type="SAM" id="Coils"/>
    </source>
</evidence>
<dbReference type="PANTHER" id="PTHR14096:SF28">
    <property type="entry name" value="APOLIPOPROTEIN L, 1-RELATED"/>
    <property type="match status" value="1"/>
</dbReference>
<keyword evidence="3" id="KW-1133">Transmembrane helix</keyword>
<comment type="similarity">
    <text evidence="1">Belongs to the apolipoprotein L family.</text>
</comment>
<keyword evidence="5" id="KW-1185">Reference proteome</keyword>
<accession>A0ABN8RA56</accession>
<evidence type="ECO:0000256" key="1">
    <source>
        <dbReference type="ARBA" id="ARBA00010090"/>
    </source>
</evidence>
<evidence type="ECO:0000313" key="4">
    <source>
        <dbReference type="EMBL" id="CAH3174990.1"/>
    </source>
</evidence>
<protein>
    <submittedName>
        <fullName evidence="4">Uncharacterized protein</fullName>
    </submittedName>
</protein>
<keyword evidence="3" id="KW-0472">Membrane</keyword>
<evidence type="ECO:0000256" key="3">
    <source>
        <dbReference type="SAM" id="Phobius"/>
    </source>
</evidence>
<feature type="transmembrane region" description="Helical" evidence="3">
    <location>
        <begin position="12"/>
        <end position="37"/>
    </location>
</feature>
<sequence length="150" mass="15858">MSIIGKLIIGILRVAGLIAAPFTFGAGIVVSIVGAGIGGAGGMVMSGSKVVEIILESLGLKDVQAAIEDDREACSELQKQLDSLESFISSLAEFLKPLHDDAVLLRELEGSGFEFLNSQRISYEGIGTSTEERVKFGQPLYVITLLVKSS</sequence>
<dbReference type="EMBL" id="CALNXI010001687">
    <property type="protein sequence ID" value="CAH3174990.1"/>
    <property type="molecule type" value="Genomic_DNA"/>
</dbReference>
<keyword evidence="3" id="KW-0812">Transmembrane</keyword>
<proteinExistence type="inferred from homology"/>
<evidence type="ECO:0000313" key="5">
    <source>
        <dbReference type="Proteomes" id="UP001159427"/>
    </source>
</evidence>
<reference evidence="4 5" key="1">
    <citation type="submission" date="2022-05" db="EMBL/GenBank/DDBJ databases">
        <authorList>
            <consortium name="Genoscope - CEA"/>
            <person name="William W."/>
        </authorList>
    </citation>
    <scope>NUCLEOTIDE SEQUENCE [LARGE SCALE GENOMIC DNA]</scope>
</reference>
<dbReference type="Proteomes" id="UP001159427">
    <property type="component" value="Unassembled WGS sequence"/>
</dbReference>
<feature type="coiled-coil region" evidence="2">
    <location>
        <begin position="60"/>
        <end position="87"/>
    </location>
</feature>
<dbReference type="InterPro" id="IPR008405">
    <property type="entry name" value="ApoL"/>
</dbReference>